<sequence>MILTPVTVVTLLFAIFLISNALAHGVVNNHMAPYEPVRNQGWSRRLYYKRRYYPKRKMKKRVRNRTRTYRGPDLDWPEIPPIQMIKLPLDVAPE</sequence>
<keyword evidence="3" id="KW-1185">Reference proteome</keyword>
<evidence type="ECO:0000313" key="3">
    <source>
        <dbReference type="Proteomes" id="UP000054359"/>
    </source>
</evidence>
<dbReference type="EMBL" id="KK118653">
    <property type="protein sequence ID" value="KFM73542.1"/>
    <property type="molecule type" value="Genomic_DNA"/>
</dbReference>
<feature type="chain" id="PRO_5001830291" evidence="1">
    <location>
        <begin position="24"/>
        <end position="94"/>
    </location>
</feature>
<proteinExistence type="predicted"/>
<evidence type="ECO:0000313" key="2">
    <source>
        <dbReference type="EMBL" id="KFM73542.1"/>
    </source>
</evidence>
<name>A0A087U853_STEMI</name>
<protein>
    <submittedName>
        <fullName evidence="2">Uncharacterized protein</fullName>
    </submittedName>
</protein>
<dbReference type="Proteomes" id="UP000054359">
    <property type="component" value="Unassembled WGS sequence"/>
</dbReference>
<keyword evidence="1" id="KW-0732">Signal</keyword>
<feature type="non-terminal residue" evidence="2">
    <location>
        <position position="94"/>
    </location>
</feature>
<feature type="signal peptide" evidence="1">
    <location>
        <begin position="1"/>
        <end position="23"/>
    </location>
</feature>
<evidence type="ECO:0000256" key="1">
    <source>
        <dbReference type="SAM" id="SignalP"/>
    </source>
</evidence>
<reference evidence="2 3" key="1">
    <citation type="submission" date="2013-11" db="EMBL/GenBank/DDBJ databases">
        <title>Genome sequencing of Stegodyphus mimosarum.</title>
        <authorList>
            <person name="Bechsgaard J."/>
        </authorList>
    </citation>
    <scope>NUCLEOTIDE SEQUENCE [LARGE SCALE GENOMIC DNA]</scope>
</reference>
<accession>A0A087U853</accession>
<gene>
    <name evidence="2" type="ORF">X975_06844</name>
</gene>
<organism evidence="2 3">
    <name type="scientific">Stegodyphus mimosarum</name>
    <name type="common">African social velvet spider</name>
    <dbReference type="NCBI Taxonomy" id="407821"/>
    <lineage>
        <taxon>Eukaryota</taxon>
        <taxon>Metazoa</taxon>
        <taxon>Ecdysozoa</taxon>
        <taxon>Arthropoda</taxon>
        <taxon>Chelicerata</taxon>
        <taxon>Arachnida</taxon>
        <taxon>Araneae</taxon>
        <taxon>Araneomorphae</taxon>
        <taxon>Entelegynae</taxon>
        <taxon>Eresoidea</taxon>
        <taxon>Eresidae</taxon>
        <taxon>Stegodyphus</taxon>
    </lineage>
</organism>
<dbReference type="AlphaFoldDB" id="A0A087U853"/>